<keyword evidence="3" id="KW-1185">Reference proteome</keyword>
<accession>A0ABD5Z8G0</accession>
<comment type="caution">
    <text evidence="2">The sequence shown here is derived from an EMBL/GenBank/DDBJ whole genome shotgun (WGS) entry which is preliminary data.</text>
</comment>
<dbReference type="RefSeq" id="WP_279528179.1">
    <property type="nucleotide sequence ID" value="NZ_CP122312.1"/>
</dbReference>
<dbReference type="Proteomes" id="UP001596447">
    <property type="component" value="Unassembled WGS sequence"/>
</dbReference>
<name>A0ABD5Z8G0_9EURY</name>
<evidence type="ECO:0000256" key="1">
    <source>
        <dbReference type="SAM" id="MobiDB-lite"/>
    </source>
</evidence>
<proteinExistence type="predicted"/>
<gene>
    <name evidence="2" type="ORF">ACFQJ9_18835</name>
</gene>
<evidence type="ECO:0008006" key="4">
    <source>
        <dbReference type="Google" id="ProtNLM"/>
    </source>
</evidence>
<feature type="region of interest" description="Disordered" evidence="1">
    <location>
        <begin position="44"/>
        <end position="76"/>
    </location>
</feature>
<dbReference type="EMBL" id="JBHTAR010000011">
    <property type="protein sequence ID" value="MFC7201434.1"/>
    <property type="molecule type" value="Genomic_DNA"/>
</dbReference>
<dbReference type="AlphaFoldDB" id="A0ABD5Z8G0"/>
<dbReference type="PANTHER" id="PTHR39290">
    <property type="entry name" value="C3H1-TYPE DOMAIN-CONTAINING PROTEIN-RELATED"/>
    <property type="match status" value="1"/>
</dbReference>
<dbReference type="PANTHER" id="PTHR39290:SF6">
    <property type="entry name" value="S-ADENOSYL-L-METHIONINE-DEPENDENT METHYLTRANSFERASES SUPERFAMILY PROTEIN"/>
    <property type="match status" value="1"/>
</dbReference>
<protein>
    <recommendedName>
        <fullName evidence="4">Methyltransferase domain-containing protein</fullName>
    </recommendedName>
</protein>
<evidence type="ECO:0000313" key="2">
    <source>
        <dbReference type="EMBL" id="MFC7201434.1"/>
    </source>
</evidence>
<evidence type="ECO:0000313" key="3">
    <source>
        <dbReference type="Proteomes" id="UP001596447"/>
    </source>
</evidence>
<organism evidence="2 3">
    <name type="scientific">Halospeciosus flavus</name>
    <dbReference type="NCBI Taxonomy" id="3032283"/>
    <lineage>
        <taxon>Archaea</taxon>
        <taxon>Methanobacteriati</taxon>
        <taxon>Methanobacteriota</taxon>
        <taxon>Stenosarchaea group</taxon>
        <taxon>Halobacteria</taxon>
        <taxon>Halobacteriales</taxon>
        <taxon>Halobacteriaceae</taxon>
        <taxon>Halospeciosus</taxon>
    </lineage>
</organism>
<reference evidence="2 3" key="1">
    <citation type="journal article" date="2019" name="Int. J. Syst. Evol. Microbiol.">
        <title>The Global Catalogue of Microorganisms (GCM) 10K type strain sequencing project: providing services to taxonomists for standard genome sequencing and annotation.</title>
        <authorList>
            <consortium name="The Broad Institute Genomics Platform"/>
            <consortium name="The Broad Institute Genome Sequencing Center for Infectious Disease"/>
            <person name="Wu L."/>
            <person name="Ma J."/>
        </authorList>
    </citation>
    <scope>NUCLEOTIDE SEQUENCE [LARGE SCALE GENOMIC DNA]</scope>
    <source>
        <strain evidence="2 3">XZGYJ-43</strain>
    </source>
</reference>
<sequence length="302" mass="34030">MWLHEIDAVDDVAVAAIVGEESDTVRETLLRRLEAVLGKGDRVARRRSEPRHLTRPVANVEENTVSAPTDTDADSDLSNPYAEQAAEWLVFPEDVPDDPLRRAEPDQEIAAMARSRGEDHEAVRERFVYEYAWAVPNRPAVEAVVEYGPVVEIGAGLGYWGWLVEQLGGDYVGYDPDPRTQLNDPEAAVREDIVARGDRHGREFEDFVHDGWTDVRKGDHRAAADHPDRTLFLCWPSRDADWAHEALDAYDGDTLVYVGEGPGGVTGDEQFFEELRREWGVVDSVPIPQWPFVDDLLVVYER</sequence>